<proteinExistence type="predicted"/>
<feature type="compositionally biased region" description="Basic and acidic residues" evidence="1">
    <location>
        <begin position="89"/>
        <end position="112"/>
    </location>
</feature>
<evidence type="ECO:0000256" key="1">
    <source>
        <dbReference type="SAM" id="MobiDB-lite"/>
    </source>
</evidence>
<protein>
    <submittedName>
        <fullName evidence="2">Uncharacterized protein</fullName>
    </submittedName>
</protein>
<feature type="non-terminal residue" evidence="2">
    <location>
        <position position="1"/>
    </location>
</feature>
<accession>A0A6J5R068</accession>
<evidence type="ECO:0000313" key="2">
    <source>
        <dbReference type="EMBL" id="CAB4185124.1"/>
    </source>
</evidence>
<name>A0A6J5R068_9CAUD</name>
<reference evidence="2" key="1">
    <citation type="submission" date="2020-05" db="EMBL/GenBank/DDBJ databases">
        <authorList>
            <person name="Chiriac C."/>
            <person name="Salcher M."/>
            <person name="Ghai R."/>
            <person name="Kavagutti S V."/>
        </authorList>
    </citation>
    <scope>NUCLEOTIDE SEQUENCE</scope>
</reference>
<feature type="compositionally biased region" description="Acidic residues" evidence="1">
    <location>
        <begin position="118"/>
        <end position="127"/>
    </location>
</feature>
<feature type="region of interest" description="Disordered" evidence="1">
    <location>
        <begin position="89"/>
        <end position="134"/>
    </location>
</feature>
<organism evidence="2">
    <name type="scientific">uncultured Caudovirales phage</name>
    <dbReference type="NCBI Taxonomy" id="2100421"/>
    <lineage>
        <taxon>Viruses</taxon>
        <taxon>Duplodnaviria</taxon>
        <taxon>Heunggongvirae</taxon>
        <taxon>Uroviricota</taxon>
        <taxon>Caudoviricetes</taxon>
        <taxon>Peduoviridae</taxon>
        <taxon>Maltschvirus</taxon>
        <taxon>Maltschvirus maltsch</taxon>
    </lineage>
</organism>
<dbReference type="EMBL" id="LR797076">
    <property type="protein sequence ID" value="CAB4185124.1"/>
    <property type="molecule type" value="Genomic_DNA"/>
</dbReference>
<sequence length="134" mass="15550">HYEDMSLTLTEERLHGPRIQLLVDELLQLRIVKDKVDHPRKGSKDLSDAVCGAVYNAIALTPPDMDKEVEIYSYSGVFSSEIDQLRRESDERLKRDKVISHPDKRTMPDNLRDFMGMQDDDDEDEFPIDSMRVL</sequence>
<gene>
    <name evidence="2" type="ORF">UFOVP1119_1</name>
</gene>